<dbReference type="InterPro" id="IPR001584">
    <property type="entry name" value="Integrase_cat-core"/>
</dbReference>
<dbReference type="OrthoDB" id="1421375at2759"/>
<dbReference type="PANTHER" id="PTHR48475">
    <property type="entry name" value="RIBONUCLEASE H"/>
    <property type="match status" value="1"/>
</dbReference>
<dbReference type="Pfam" id="PF13456">
    <property type="entry name" value="RVT_3"/>
    <property type="match status" value="1"/>
</dbReference>
<dbReference type="GO" id="GO:0004523">
    <property type="term" value="F:RNA-DNA hybrid ribonuclease activity"/>
    <property type="evidence" value="ECO:0007669"/>
    <property type="project" value="InterPro"/>
</dbReference>
<organism evidence="9 10">
    <name type="scientific">Mucuna pruriens</name>
    <name type="common">Velvet bean</name>
    <name type="synonym">Dolichos pruriens</name>
    <dbReference type="NCBI Taxonomy" id="157652"/>
    <lineage>
        <taxon>Eukaryota</taxon>
        <taxon>Viridiplantae</taxon>
        <taxon>Streptophyta</taxon>
        <taxon>Embryophyta</taxon>
        <taxon>Tracheophyta</taxon>
        <taxon>Spermatophyta</taxon>
        <taxon>Magnoliopsida</taxon>
        <taxon>eudicotyledons</taxon>
        <taxon>Gunneridae</taxon>
        <taxon>Pentapetalae</taxon>
        <taxon>rosids</taxon>
        <taxon>fabids</taxon>
        <taxon>Fabales</taxon>
        <taxon>Fabaceae</taxon>
        <taxon>Papilionoideae</taxon>
        <taxon>50 kb inversion clade</taxon>
        <taxon>NPAAA clade</taxon>
        <taxon>indigoferoid/millettioid clade</taxon>
        <taxon>Phaseoleae</taxon>
        <taxon>Mucuna</taxon>
    </lineage>
</organism>
<keyword evidence="2" id="KW-0548">Nucleotidyltransferase</keyword>
<dbReference type="Pfam" id="PF00665">
    <property type="entry name" value="rve"/>
    <property type="match status" value="1"/>
</dbReference>
<dbReference type="GO" id="GO:0003964">
    <property type="term" value="F:RNA-directed DNA polymerase activity"/>
    <property type="evidence" value="ECO:0007669"/>
    <property type="project" value="UniProtKB-KW"/>
</dbReference>
<dbReference type="Gene3D" id="3.30.420.10">
    <property type="entry name" value="Ribonuclease H-like superfamily/Ribonuclease H"/>
    <property type="match status" value="2"/>
</dbReference>
<evidence type="ECO:0000256" key="1">
    <source>
        <dbReference type="ARBA" id="ARBA00022679"/>
    </source>
</evidence>
<evidence type="ECO:0000259" key="8">
    <source>
        <dbReference type="PROSITE" id="PS50994"/>
    </source>
</evidence>
<keyword evidence="1" id="KW-0808">Transferase</keyword>
<protein>
    <submittedName>
        <fullName evidence="9">Retrovirus-related Pol polyprotein</fullName>
    </submittedName>
</protein>
<dbReference type="Proteomes" id="UP000257109">
    <property type="component" value="Unassembled WGS sequence"/>
</dbReference>
<feature type="domain" description="Integrase catalytic" evidence="8">
    <location>
        <begin position="732"/>
        <end position="850"/>
    </location>
</feature>
<dbReference type="PROSITE" id="PS50879">
    <property type="entry name" value="RNASE_H_1"/>
    <property type="match status" value="1"/>
</dbReference>
<proteinExistence type="predicted"/>
<dbReference type="CDD" id="cd09279">
    <property type="entry name" value="RNase_HI_like"/>
    <property type="match status" value="1"/>
</dbReference>
<dbReference type="SUPFAM" id="SSF53098">
    <property type="entry name" value="Ribonuclease H-like"/>
    <property type="match status" value="2"/>
</dbReference>
<dbReference type="AlphaFoldDB" id="A0A371F3X0"/>
<dbReference type="Pfam" id="PF17917">
    <property type="entry name" value="RT_RNaseH"/>
    <property type="match status" value="1"/>
</dbReference>
<gene>
    <name evidence="9" type="primary">pol</name>
    <name evidence="9" type="ORF">CR513_47452</name>
</gene>
<dbReference type="SUPFAM" id="SSF56672">
    <property type="entry name" value="DNA/RNA polymerases"/>
    <property type="match status" value="1"/>
</dbReference>
<evidence type="ECO:0000256" key="5">
    <source>
        <dbReference type="ARBA" id="ARBA00022801"/>
    </source>
</evidence>
<dbReference type="PROSITE" id="PS50994">
    <property type="entry name" value="INTEGRASE"/>
    <property type="match status" value="1"/>
</dbReference>
<dbReference type="InterPro" id="IPR036397">
    <property type="entry name" value="RNaseH_sf"/>
</dbReference>
<sequence length="850" mass="98586">MPDLDRGIVEHKLPLLPDSVSVRQYLKRMKPKVALKIKEELEKQWNARFLTIANYPQWVANIVPMPKKDEKVRMYINYRDLNRASPKDNFSLPHIDVLVNNTTQHAFFSFMDGFSRYNQILMSPKDREKTTFITLWGTFCYKVMSFGLKNASATYQRAMVALFHDMMHKEIEVYLDNMIAKSKTPEQHIEDLQKLFTRLQKYKLRLNSTKCTFGVKTGKLLNFVVNEKGIEVDPDKVKAIREMLTPKTESKVRATCNPIFKLLRKKQKLKWDSKCQEAFEKIKQYLENPLVVVPVVLRKPLILYLTVLEESMGCVLGQKDVSGKKEQAINYLNKKFTDCEMRYPALERTCCALVWSTKRLRQYMLSHTTWLVAKTDPIKYIFEKSALTGRIARWQMALCKYDIIYVNQKAIKGSALAEHLAYHPLTDPQPLLHEFPDEHIMTATSIEPQLEEEWTMWFDGASNLLGNGIEVVLASPNNQCFPFAAKLGFDCTNNMAEYEACTMGLLMALDHQVRRLKVFGDSALVIHQLHGEWETRDAKLIPYHNHVKEIIELFDTITFHHIPRKENLMADALATLSAVVQVNKGQEMTIHVRQQPRVAYCQNLSRETIETGSEPWYFDIKKYLEKGEYLKGAFKNSKRTLRRLASGFLLSGTVLYKRNLDMTLLRCVDRQKAKRIIKEVHEGSFGTHANGHAQARKILRTGYYWNKLELDYYQHTYVDHINVAPSILHNLTSPWPFFMWGIDVIGPIEPKASNGHRFILVTINYFTKWVEAASYSTMSRSVVVKFIKKDIICRYGLPAHFITNNGTNLNNKMMTEMCEQFQIHHHNSTPYRPKMNGAIETANKNIKKII</sequence>
<name>A0A371F3X0_MUCPR</name>
<reference evidence="9" key="1">
    <citation type="submission" date="2018-05" db="EMBL/GenBank/DDBJ databases">
        <title>Draft genome of Mucuna pruriens seed.</title>
        <authorList>
            <person name="Nnadi N.E."/>
            <person name="Vos R."/>
            <person name="Hasami M.H."/>
            <person name="Devisetty U.K."/>
            <person name="Aguiy J.C."/>
        </authorList>
    </citation>
    <scope>NUCLEOTIDE SEQUENCE [LARGE SCALE GENOMIC DNA]</scope>
    <source>
        <strain evidence="9">JCA_2017</strain>
    </source>
</reference>
<dbReference type="Gene3D" id="1.10.340.70">
    <property type="match status" value="1"/>
</dbReference>
<accession>A0A371F3X0</accession>
<dbReference type="EMBL" id="QJKJ01010691">
    <property type="protein sequence ID" value="RDX72997.1"/>
    <property type="molecule type" value="Genomic_DNA"/>
</dbReference>
<dbReference type="Pfam" id="PF00078">
    <property type="entry name" value="RVT_1"/>
    <property type="match status" value="1"/>
</dbReference>
<evidence type="ECO:0000256" key="4">
    <source>
        <dbReference type="ARBA" id="ARBA00022759"/>
    </source>
</evidence>
<keyword evidence="6" id="KW-0695">RNA-directed DNA polymerase</keyword>
<evidence type="ECO:0000256" key="3">
    <source>
        <dbReference type="ARBA" id="ARBA00022722"/>
    </source>
</evidence>
<evidence type="ECO:0000259" key="7">
    <source>
        <dbReference type="PROSITE" id="PS50879"/>
    </source>
</evidence>
<evidence type="ECO:0000256" key="6">
    <source>
        <dbReference type="ARBA" id="ARBA00022918"/>
    </source>
</evidence>
<dbReference type="PANTHER" id="PTHR48475:SF1">
    <property type="entry name" value="RNASE H TYPE-1 DOMAIN-CONTAINING PROTEIN"/>
    <property type="match status" value="1"/>
</dbReference>
<evidence type="ECO:0000313" key="9">
    <source>
        <dbReference type="EMBL" id="RDX72997.1"/>
    </source>
</evidence>
<keyword evidence="3" id="KW-0540">Nuclease</keyword>
<dbReference type="InterPro" id="IPR043502">
    <property type="entry name" value="DNA/RNA_pol_sf"/>
</dbReference>
<dbReference type="InterPro" id="IPR041373">
    <property type="entry name" value="RT_RNaseH"/>
</dbReference>
<dbReference type="InterPro" id="IPR043128">
    <property type="entry name" value="Rev_trsase/Diguanyl_cyclase"/>
</dbReference>
<dbReference type="GO" id="GO:0003676">
    <property type="term" value="F:nucleic acid binding"/>
    <property type="evidence" value="ECO:0007669"/>
    <property type="project" value="InterPro"/>
</dbReference>
<dbReference type="InterPro" id="IPR002156">
    <property type="entry name" value="RNaseH_domain"/>
</dbReference>
<dbReference type="InterPro" id="IPR012337">
    <property type="entry name" value="RNaseH-like_sf"/>
</dbReference>
<feature type="domain" description="RNase H type-1" evidence="7">
    <location>
        <begin position="450"/>
        <end position="579"/>
    </location>
</feature>
<keyword evidence="4" id="KW-0255">Endonuclease</keyword>
<dbReference type="InterPro" id="IPR000477">
    <property type="entry name" value="RT_dom"/>
</dbReference>
<evidence type="ECO:0000313" key="10">
    <source>
        <dbReference type="Proteomes" id="UP000257109"/>
    </source>
</evidence>
<comment type="caution">
    <text evidence="9">The sequence shown here is derived from an EMBL/GenBank/DDBJ whole genome shotgun (WGS) entry which is preliminary data.</text>
</comment>
<dbReference type="CDD" id="cd01647">
    <property type="entry name" value="RT_LTR"/>
    <property type="match status" value="1"/>
</dbReference>
<feature type="non-terminal residue" evidence="9">
    <location>
        <position position="1"/>
    </location>
</feature>
<dbReference type="Gene3D" id="3.10.10.10">
    <property type="entry name" value="HIV Type 1 Reverse Transcriptase, subunit A, domain 1"/>
    <property type="match status" value="1"/>
</dbReference>
<keyword evidence="5" id="KW-0378">Hydrolase</keyword>
<evidence type="ECO:0000256" key="2">
    <source>
        <dbReference type="ARBA" id="ARBA00022695"/>
    </source>
</evidence>
<dbReference type="Gene3D" id="3.30.70.270">
    <property type="match status" value="1"/>
</dbReference>
<dbReference type="GO" id="GO:0015074">
    <property type="term" value="P:DNA integration"/>
    <property type="evidence" value="ECO:0007669"/>
    <property type="project" value="InterPro"/>
</dbReference>
<keyword evidence="10" id="KW-1185">Reference proteome</keyword>